<evidence type="ECO:0000256" key="1">
    <source>
        <dbReference type="ARBA" id="ARBA00001933"/>
    </source>
</evidence>
<organism evidence="3 4">
    <name type="scientific">Solirubrobacter deserti</name>
    <dbReference type="NCBI Taxonomy" id="2282478"/>
    <lineage>
        <taxon>Bacteria</taxon>
        <taxon>Bacillati</taxon>
        <taxon>Actinomycetota</taxon>
        <taxon>Thermoleophilia</taxon>
        <taxon>Solirubrobacterales</taxon>
        <taxon>Solirubrobacteraceae</taxon>
        <taxon>Solirubrobacter</taxon>
    </lineage>
</organism>
<dbReference type="GO" id="GO:0008483">
    <property type="term" value="F:transaminase activity"/>
    <property type="evidence" value="ECO:0007669"/>
    <property type="project" value="UniProtKB-KW"/>
</dbReference>
<evidence type="ECO:0000313" key="3">
    <source>
        <dbReference type="EMBL" id="MDA0141325.1"/>
    </source>
</evidence>
<dbReference type="RefSeq" id="WP_202956352.1">
    <property type="nucleotide sequence ID" value="NZ_JAPCID010000054.1"/>
</dbReference>
<proteinExistence type="inferred from homology"/>
<keyword evidence="4" id="KW-1185">Reference proteome</keyword>
<comment type="cofactor">
    <cofactor evidence="1">
        <name>pyridoxal 5'-phosphate</name>
        <dbReference type="ChEBI" id="CHEBI:597326"/>
    </cofactor>
</comment>
<evidence type="ECO:0000313" key="4">
    <source>
        <dbReference type="Proteomes" id="UP001147700"/>
    </source>
</evidence>
<dbReference type="PIRSF" id="PIRSF000390">
    <property type="entry name" value="PLP_StrS"/>
    <property type="match status" value="1"/>
</dbReference>
<sequence>MSWSIPLTDVVVTEEDLAAARACLESGWLTMGPRTGAFERAMAEWHGVPHAIAVSSGTAALHLACRALGLGPGDEVIVPAFTFLASAGCVRYCGATPVLADVVSPDRPNLDPADVERRITPRTRAVIAVHMWGYPADIPALRALCEAHGLALIEDAAQAIGAHVDGDALAGAAGALGCLSFFSKKQLSVGEGGMVLTHDDGLAASVRSLRSHAMTSGTWDRHTGRQESYDVVDFGFNYRMDELRAAFGLARLGRLRDEIEHRRAAVRGYRERLSGVPGVTLVWDEAAVAAGSHFAFAVLFADRDARVRARDRLAGRGIQTTRYPVLHALSEYAPFAAYGTLPAAETAADHHLALPLSARTSEADLDAVCAAVSAAA</sequence>
<gene>
    <name evidence="3" type="ORF">OJ962_27765</name>
</gene>
<evidence type="ECO:0000256" key="2">
    <source>
        <dbReference type="RuleBase" id="RU004508"/>
    </source>
</evidence>
<reference evidence="3" key="1">
    <citation type="submission" date="2022-10" db="EMBL/GenBank/DDBJ databases">
        <title>The WGS of Solirubrobacter sp. CPCC 204708.</title>
        <authorList>
            <person name="Jiang Z."/>
        </authorList>
    </citation>
    <scope>NUCLEOTIDE SEQUENCE</scope>
    <source>
        <strain evidence="3">CPCC 204708</strain>
    </source>
</reference>
<dbReference type="InterPro" id="IPR015422">
    <property type="entry name" value="PyrdxlP-dep_Trfase_small"/>
</dbReference>
<dbReference type="PANTHER" id="PTHR30244:SF34">
    <property type="entry name" value="DTDP-4-AMINO-4,6-DIDEOXYGALACTOSE TRANSAMINASE"/>
    <property type="match status" value="1"/>
</dbReference>
<dbReference type="Gene3D" id="3.90.1150.10">
    <property type="entry name" value="Aspartate Aminotransferase, domain 1"/>
    <property type="match status" value="1"/>
</dbReference>
<keyword evidence="3" id="KW-0032">Aminotransferase</keyword>
<dbReference type="PANTHER" id="PTHR30244">
    <property type="entry name" value="TRANSAMINASE"/>
    <property type="match status" value="1"/>
</dbReference>
<dbReference type="InterPro" id="IPR015424">
    <property type="entry name" value="PyrdxlP-dep_Trfase"/>
</dbReference>
<dbReference type="SUPFAM" id="SSF53383">
    <property type="entry name" value="PLP-dependent transferases"/>
    <property type="match status" value="1"/>
</dbReference>
<keyword evidence="3" id="KW-0808">Transferase</keyword>
<name>A0ABT4RSW1_9ACTN</name>
<keyword evidence="2" id="KW-0663">Pyridoxal phosphate</keyword>
<comment type="similarity">
    <text evidence="2">Belongs to the DegT/DnrJ/EryC1 family.</text>
</comment>
<dbReference type="EMBL" id="JAPCID010000054">
    <property type="protein sequence ID" value="MDA0141325.1"/>
    <property type="molecule type" value="Genomic_DNA"/>
</dbReference>
<dbReference type="Proteomes" id="UP001147700">
    <property type="component" value="Unassembled WGS sequence"/>
</dbReference>
<accession>A0ABT4RSW1</accession>
<dbReference type="Pfam" id="PF01041">
    <property type="entry name" value="DegT_DnrJ_EryC1"/>
    <property type="match status" value="1"/>
</dbReference>
<protein>
    <submittedName>
        <fullName evidence="3">DegT/DnrJ/EryC1/StrS family aminotransferase</fullName>
    </submittedName>
</protein>
<dbReference type="Gene3D" id="3.40.640.10">
    <property type="entry name" value="Type I PLP-dependent aspartate aminotransferase-like (Major domain)"/>
    <property type="match status" value="1"/>
</dbReference>
<dbReference type="InterPro" id="IPR015421">
    <property type="entry name" value="PyrdxlP-dep_Trfase_major"/>
</dbReference>
<comment type="caution">
    <text evidence="3">The sequence shown here is derived from an EMBL/GenBank/DDBJ whole genome shotgun (WGS) entry which is preliminary data.</text>
</comment>
<dbReference type="CDD" id="cd00616">
    <property type="entry name" value="AHBA_syn"/>
    <property type="match status" value="1"/>
</dbReference>
<dbReference type="InterPro" id="IPR000653">
    <property type="entry name" value="DegT/StrS_aminotransferase"/>
</dbReference>